<comment type="cofactor">
    <cofactor evidence="1">
        <name>FMN</name>
        <dbReference type="ChEBI" id="CHEBI:58210"/>
    </cofactor>
</comment>
<evidence type="ECO:0000256" key="4">
    <source>
        <dbReference type="ARBA" id="ARBA00013457"/>
    </source>
</evidence>
<keyword evidence="9" id="KW-0503">Monooxygenase</keyword>
<keyword evidence="13" id="KW-1185">Reference proteome</keyword>
<name>A0A1C0YEB6_9BACL</name>
<comment type="catalytic activity">
    <reaction evidence="11">
        <text>3 propionate 3-nitronate + 3 O2 + H2O = 3 3-oxopropanoate + 2 nitrate + nitrite + H2O2 + 3 H(+)</text>
        <dbReference type="Rhea" id="RHEA:57332"/>
        <dbReference type="ChEBI" id="CHEBI:15377"/>
        <dbReference type="ChEBI" id="CHEBI:15378"/>
        <dbReference type="ChEBI" id="CHEBI:15379"/>
        <dbReference type="ChEBI" id="CHEBI:16240"/>
        <dbReference type="ChEBI" id="CHEBI:16301"/>
        <dbReference type="ChEBI" id="CHEBI:17632"/>
        <dbReference type="ChEBI" id="CHEBI:33190"/>
        <dbReference type="ChEBI" id="CHEBI:136067"/>
    </reaction>
</comment>
<dbReference type="RefSeq" id="WP_066466302.1">
    <property type="nucleotide sequence ID" value="NZ_MATO01000066.1"/>
</dbReference>
<dbReference type="GO" id="GO:0016627">
    <property type="term" value="F:oxidoreductase activity, acting on the CH-CH group of donors"/>
    <property type="evidence" value="ECO:0007669"/>
    <property type="project" value="InterPro"/>
</dbReference>
<evidence type="ECO:0000256" key="7">
    <source>
        <dbReference type="ARBA" id="ARBA00022643"/>
    </source>
</evidence>
<dbReference type="GO" id="GO:0018580">
    <property type="term" value="F:nitronate monooxygenase activity"/>
    <property type="evidence" value="ECO:0007669"/>
    <property type="project" value="InterPro"/>
</dbReference>
<evidence type="ECO:0000256" key="11">
    <source>
        <dbReference type="ARBA" id="ARBA00049401"/>
    </source>
</evidence>
<protein>
    <recommendedName>
        <fullName evidence="4">Probable nitronate monooxygenase</fullName>
    </recommendedName>
    <alternativeName>
        <fullName evidence="10">Propionate 3-nitronate monooxygenase</fullName>
    </alternativeName>
</protein>
<dbReference type="InterPro" id="IPR004136">
    <property type="entry name" value="NMO"/>
</dbReference>
<comment type="function">
    <text evidence="2">Nitronate monooxygenase that uses molecular oxygen to catalyze the oxidative denitrification of alkyl nitronates. Acts on propionate 3-nitronate (P3N), the presumed physiological substrate. Probably functions in the detoxification of P3N, a metabolic poison produced by plants and fungi as a defense mechanism.</text>
</comment>
<comment type="caution">
    <text evidence="12">The sequence shown here is derived from an EMBL/GenBank/DDBJ whole genome shotgun (WGS) entry which is preliminary data.</text>
</comment>
<dbReference type="CDD" id="cd04730">
    <property type="entry name" value="NPD_like"/>
    <property type="match status" value="1"/>
</dbReference>
<evidence type="ECO:0000256" key="1">
    <source>
        <dbReference type="ARBA" id="ARBA00001917"/>
    </source>
</evidence>
<proteinExistence type="inferred from homology"/>
<reference evidence="12 13" key="1">
    <citation type="submission" date="2016-07" db="EMBL/GenBank/DDBJ databases">
        <title>Caryophanon latum genome sequencing.</title>
        <authorList>
            <person name="Verma A."/>
            <person name="Pal Y."/>
            <person name="Krishnamurthi S."/>
        </authorList>
    </citation>
    <scope>NUCLEOTIDE SEQUENCE [LARGE SCALE GENOMIC DNA]</scope>
    <source>
        <strain evidence="12 13">DSM 14151</strain>
    </source>
</reference>
<dbReference type="Pfam" id="PF03060">
    <property type="entry name" value="NMO"/>
    <property type="match status" value="1"/>
</dbReference>
<keyword evidence="12" id="KW-0223">Dioxygenase</keyword>
<evidence type="ECO:0000256" key="3">
    <source>
        <dbReference type="ARBA" id="ARBA00009881"/>
    </source>
</evidence>
<keyword evidence="5" id="KW-0216">Detoxification</keyword>
<evidence type="ECO:0000256" key="6">
    <source>
        <dbReference type="ARBA" id="ARBA00022630"/>
    </source>
</evidence>
<keyword evidence="7" id="KW-0288">FMN</keyword>
<keyword evidence="8" id="KW-0560">Oxidoreductase</keyword>
<dbReference type="Proteomes" id="UP000093482">
    <property type="component" value="Unassembled WGS sequence"/>
</dbReference>
<dbReference type="AlphaFoldDB" id="A0A1C0YEB6"/>
<accession>A0A1C0YEB6</accession>
<comment type="similarity">
    <text evidence="3">Belongs to the nitronate monooxygenase family. NMO class I subfamily.</text>
</comment>
<dbReference type="GO" id="GO:0051213">
    <property type="term" value="F:dioxygenase activity"/>
    <property type="evidence" value="ECO:0007669"/>
    <property type="project" value="UniProtKB-KW"/>
</dbReference>
<dbReference type="GO" id="GO:0006207">
    <property type="term" value="P:'de novo' pyrimidine nucleobase biosynthetic process"/>
    <property type="evidence" value="ECO:0007669"/>
    <property type="project" value="InterPro"/>
</dbReference>
<organism evidence="12 13">
    <name type="scientific">Caryophanon latum</name>
    <dbReference type="NCBI Taxonomy" id="33977"/>
    <lineage>
        <taxon>Bacteria</taxon>
        <taxon>Bacillati</taxon>
        <taxon>Bacillota</taxon>
        <taxon>Bacilli</taxon>
        <taxon>Bacillales</taxon>
        <taxon>Caryophanaceae</taxon>
        <taxon>Caryophanon</taxon>
    </lineage>
</organism>
<dbReference type="InterPro" id="IPR013785">
    <property type="entry name" value="Aldolase_TIM"/>
</dbReference>
<dbReference type="GO" id="GO:0009636">
    <property type="term" value="P:response to toxic substance"/>
    <property type="evidence" value="ECO:0007669"/>
    <property type="project" value="UniProtKB-KW"/>
</dbReference>
<dbReference type="PANTHER" id="PTHR42747">
    <property type="entry name" value="NITRONATE MONOOXYGENASE-RELATED"/>
    <property type="match status" value="1"/>
</dbReference>
<gene>
    <name evidence="12" type="ORF">A6K76_15150</name>
</gene>
<evidence type="ECO:0000256" key="10">
    <source>
        <dbReference type="ARBA" id="ARBA00031155"/>
    </source>
</evidence>
<dbReference type="Gene3D" id="3.20.20.70">
    <property type="entry name" value="Aldolase class I"/>
    <property type="match status" value="1"/>
</dbReference>
<dbReference type="OrthoDB" id="9778912at2"/>
<evidence type="ECO:0000313" key="13">
    <source>
        <dbReference type="Proteomes" id="UP000093482"/>
    </source>
</evidence>
<dbReference type="SUPFAM" id="SSF51412">
    <property type="entry name" value="Inosine monophosphate dehydrogenase (IMPDH)"/>
    <property type="match status" value="1"/>
</dbReference>
<evidence type="ECO:0000313" key="12">
    <source>
        <dbReference type="EMBL" id="OCS85484.1"/>
    </source>
</evidence>
<evidence type="ECO:0000256" key="9">
    <source>
        <dbReference type="ARBA" id="ARBA00023033"/>
    </source>
</evidence>
<sequence length="331" mass="36160">MLQIDKRVIQAPMAGVTTPSFVAACSNAGILGSVGAGYLNGPQTREFIQAVKQQTTKPFQVNLFIQEEPRIDINVLQQAKQALLPIYEQLNVNHVQRVTSTEIFSNQIDVIIEEQVPIVSFTFGLPEQSVLQRLFDAGMTVIGTATTVEEAKSVEQAGCQYVVAQGKEAGGHRGSFTDQNEYHATRDLVRAIKEAVSIPIIAAGGIIDARDVADLTADGADYVQVGSAFLITDECETPDIVKLEIKRLTHNNTVYTKAFSGKMARGVKNEFVEYMKGKVVAPYPLQNDLTKAIRAAATVQKRPEFLSIWVGERGYLCEATTIEEVLARLGV</sequence>
<dbReference type="PANTHER" id="PTHR42747:SF3">
    <property type="entry name" value="NITRONATE MONOOXYGENASE-RELATED"/>
    <property type="match status" value="1"/>
</dbReference>
<dbReference type="PROSITE" id="PS51257">
    <property type="entry name" value="PROKAR_LIPOPROTEIN"/>
    <property type="match status" value="1"/>
</dbReference>
<evidence type="ECO:0000256" key="2">
    <source>
        <dbReference type="ARBA" id="ARBA00003535"/>
    </source>
</evidence>
<dbReference type="PROSITE" id="PS00912">
    <property type="entry name" value="DHODEHASE_2"/>
    <property type="match status" value="1"/>
</dbReference>
<evidence type="ECO:0000256" key="8">
    <source>
        <dbReference type="ARBA" id="ARBA00023002"/>
    </source>
</evidence>
<dbReference type="InterPro" id="IPR001295">
    <property type="entry name" value="Dihydroorotate_DH_CS"/>
</dbReference>
<evidence type="ECO:0000256" key="5">
    <source>
        <dbReference type="ARBA" id="ARBA00022575"/>
    </source>
</evidence>
<keyword evidence="6" id="KW-0285">Flavoprotein</keyword>
<dbReference type="EMBL" id="MATO01000066">
    <property type="protein sequence ID" value="OCS85484.1"/>
    <property type="molecule type" value="Genomic_DNA"/>
</dbReference>